<dbReference type="SUPFAM" id="SSF53474">
    <property type="entry name" value="alpha/beta-Hydrolases"/>
    <property type="match status" value="1"/>
</dbReference>
<dbReference type="EMBL" id="MSFM01000001">
    <property type="protein sequence ID" value="PKY08298.1"/>
    <property type="molecule type" value="Genomic_DNA"/>
</dbReference>
<dbReference type="Pfam" id="PF00135">
    <property type="entry name" value="COesterase"/>
    <property type="match status" value="1"/>
</dbReference>
<feature type="compositionally biased region" description="Basic and acidic residues" evidence="1">
    <location>
        <begin position="387"/>
        <end position="400"/>
    </location>
</feature>
<dbReference type="RefSeq" id="XP_024696892.1">
    <property type="nucleotide sequence ID" value="XM_024836345.1"/>
</dbReference>
<feature type="region of interest" description="Disordered" evidence="1">
    <location>
        <begin position="375"/>
        <end position="428"/>
    </location>
</feature>
<name>A0A2I1DEJ7_ASPC2</name>
<organism evidence="3 4">
    <name type="scientific">Aspergillus campestris (strain IBT 28561)</name>
    <dbReference type="NCBI Taxonomy" id="1392248"/>
    <lineage>
        <taxon>Eukaryota</taxon>
        <taxon>Fungi</taxon>
        <taxon>Dikarya</taxon>
        <taxon>Ascomycota</taxon>
        <taxon>Pezizomycotina</taxon>
        <taxon>Eurotiomycetes</taxon>
        <taxon>Eurotiomycetidae</taxon>
        <taxon>Eurotiales</taxon>
        <taxon>Aspergillaceae</taxon>
        <taxon>Aspergillus</taxon>
        <taxon>Aspergillus subgen. Circumdati</taxon>
    </lineage>
</organism>
<dbReference type="GeneID" id="36543869"/>
<gene>
    <name evidence="3" type="ORF">P168DRAFT_286437</name>
</gene>
<dbReference type="AlphaFoldDB" id="A0A2I1DEJ7"/>
<evidence type="ECO:0000256" key="1">
    <source>
        <dbReference type="SAM" id="MobiDB-lite"/>
    </source>
</evidence>
<evidence type="ECO:0000313" key="4">
    <source>
        <dbReference type="Proteomes" id="UP000234254"/>
    </source>
</evidence>
<proteinExistence type="predicted"/>
<dbReference type="InterPro" id="IPR029058">
    <property type="entry name" value="AB_hydrolase_fold"/>
</dbReference>
<dbReference type="Proteomes" id="UP000234254">
    <property type="component" value="Unassembled WGS sequence"/>
</dbReference>
<sequence length="553" mass="59991">MSYFSYLVFSGGAQPSQQYYTRDGVLAVSQGFDELSLWRFGGEDTKLPVLCTRTSAERTRHSHGRYSRDAVRVASEGNTYVGLRDRKSFRFLGIPYADPPQRFTYSELYSKKTQTIKATEYGPSCAQVGRGSEDCLFLNIQTPYIPKKGSTNGLKPVLLWIHGGGLVEGSGSDPLTDGGNLASREDIVVVSFNYRLSTLGFLAVPGSDIRGNYGIADQIIALEWTIQNIAQFGGDPQHITIVGEFTDTGSARVLLESSPAVGKFHGAIAIPEVGSRGGLGHQSDINATHDQYLKPEESYRIAGQQIFSAAGCTSEHLVEQISCLGQVPASTLVGLDTVARYVVQDGHYVNTRDPHEVGEEHGSADVPIMFVVTADDASSRPSSSTQHKLEIPKSVLDVKEGIAQGPPDQELSSYDEPEGIASGSSDTLKQGTPDFGIQCVNQVTTFADTSSRVTNPSYFCHMGRSSAESGPAGLEVSSAMAEFLRGAPILPYFRLHRGDQQLPLIFGNMSPRRQARDLHSVQLASAYFGEFVRSGRPAPSPEYMKARGYLKPH</sequence>
<reference evidence="3" key="1">
    <citation type="submission" date="2016-12" db="EMBL/GenBank/DDBJ databases">
        <title>The genomes of Aspergillus section Nigri reveals drivers in fungal speciation.</title>
        <authorList>
            <consortium name="DOE Joint Genome Institute"/>
            <person name="Vesth T.C."/>
            <person name="Nybo J."/>
            <person name="Theobald S."/>
            <person name="Brandl J."/>
            <person name="Frisvad J.C."/>
            <person name="Nielsen K.F."/>
            <person name="Lyhne E.K."/>
            <person name="Kogle M.E."/>
            <person name="Kuo A."/>
            <person name="Riley R."/>
            <person name="Clum A."/>
            <person name="Nolan M."/>
            <person name="Lipzen A."/>
            <person name="Salamov A."/>
            <person name="Henrissat B."/>
            <person name="Wiebenga A."/>
            <person name="De vries R.P."/>
            <person name="Grigoriev I.V."/>
            <person name="Mortensen U.H."/>
            <person name="Andersen M.R."/>
            <person name="Baker S.E."/>
        </authorList>
    </citation>
    <scope>NUCLEOTIDE SEQUENCE</scope>
    <source>
        <strain evidence="3">IBT 28561</strain>
    </source>
</reference>
<dbReference type="PANTHER" id="PTHR43142">
    <property type="entry name" value="CARBOXYLIC ESTER HYDROLASE"/>
    <property type="match status" value="1"/>
</dbReference>
<dbReference type="Gene3D" id="3.40.50.1820">
    <property type="entry name" value="alpha/beta hydrolase"/>
    <property type="match status" value="1"/>
</dbReference>
<evidence type="ECO:0000313" key="3">
    <source>
        <dbReference type="EMBL" id="PKY08298.1"/>
    </source>
</evidence>
<accession>A0A2I1DEJ7</accession>
<feature type="domain" description="Carboxylesterase type B" evidence="2">
    <location>
        <begin position="88"/>
        <end position="538"/>
    </location>
</feature>
<protein>
    <submittedName>
        <fullName evidence="3">Alpha/beta-hydrolase</fullName>
    </submittedName>
</protein>
<dbReference type="GO" id="GO:0016787">
    <property type="term" value="F:hydrolase activity"/>
    <property type="evidence" value="ECO:0007669"/>
    <property type="project" value="UniProtKB-KW"/>
</dbReference>
<dbReference type="PANTHER" id="PTHR43142:SF3">
    <property type="entry name" value="PUTATIVE (AFU_ORTHOLOGUE AFUA_3G09070)-RELATED"/>
    <property type="match status" value="1"/>
</dbReference>
<dbReference type="InterPro" id="IPR002018">
    <property type="entry name" value="CarbesteraseB"/>
</dbReference>
<comment type="caution">
    <text evidence="3">The sequence shown here is derived from an EMBL/GenBank/DDBJ whole genome shotgun (WGS) entry which is preliminary data.</text>
</comment>
<evidence type="ECO:0000259" key="2">
    <source>
        <dbReference type="Pfam" id="PF00135"/>
    </source>
</evidence>
<dbReference type="VEuPathDB" id="FungiDB:P168DRAFT_286437"/>
<dbReference type="OrthoDB" id="408631at2759"/>
<keyword evidence="4" id="KW-1185">Reference proteome</keyword>